<name>A0A914YJZ2_9BILA</name>
<dbReference type="SUPFAM" id="SSF51735">
    <property type="entry name" value="NAD(P)-binding Rossmann-fold domains"/>
    <property type="match status" value="1"/>
</dbReference>
<protein>
    <submittedName>
        <fullName evidence="2">Uncharacterized protein</fullName>
    </submittedName>
</protein>
<evidence type="ECO:0000313" key="2">
    <source>
        <dbReference type="WBParaSite" id="PSU_v2.g19640.t1"/>
    </source>
</evidence>
<dbReference type="Pfam" id="PF13561">
    <property type="entry name" value="adh_short_C2"/>
    <property type="match status" value="1"/>
</dbReference>
<evidence type="ECO:0000313" key="1">
    <source>
        <dbReference type="Proteomes" id="UP000887577"/>
    </source>
</evidence>
<dbReference type="InterPro" id="IPR002347">
    <property type="entry name" value="SDR_fam"/>
</dbReference>
<dbReference type="PANTHER" id="PTHR43975:SF2">
    <property type="entry name" value="EG:BACR7A4.14 PROTEIN-RELATED"/>
    <property type="match status" value="1"/>
</dbReference>
<dbReference type="PANTHER" id="PTHR43975">
    <property type="entry name" value="ZGC:101858"/>
    <property type="match status" value="1"/>
</dbReference>
<sequence length="118" mass="12977">MHTAYGMSKAALDAFTVNECSRLAKMGIRINNLNPGPVRTFIAERNLPEMSDEKKQVSLDKSWEYWNNCTPLGRVAEPSEMTPALLLLAGDEAGFVTGSKWVIDGGATCFANEMSLYN</sequence>
<dbReference type="Gene3D" id="3.40.50.720">
    <property type="entry name" value="NAD(P)-binding Rossmann-like Domain"/>
    <property type="match status" value="1"/>
</dbReference>
<keyword evidence="1" id="KW-1185">Reference proteome</keyword>
<accession>A0A914YJZ2</accession>
<dbReference type="Proteomes" id="UP000887577">
    <property type="component" value="Unplaced"/>
</dbReference>
<dbReference type="PRINTS" id="PR00081">
    <property type="entry name" value="GDHRDH"/>
</dbReference>
<dbReference type="AlphaFoldDB" id="A0A914YJZ2"/>
<dbReference type="InterPro" id="IPR036291">
    <property type="entry name" value="NAD(P)-bd_dom_sf"/>
</dbReference>
<reference evidence="2" key="1">
    <citation type="submission" date="2022-11" db="UniProtKB">
        <authorList>
            <consortium name="WormBaseParasite"/>
        </authorList>
    </citation>
    <scope>IDENTIFICATION</scope>
</reference>
<dbReference type="WBParaSite" id="PSU_v2.g19640.t1">
    <property type="protein sequence ID" value="PSU_v2.g19640.t1"/>
    <property type="gene ID" value="PSU_v2.g19640"/>
</dbReference>
<organism evidence="1 2">
    <name type="scientific">Panagrolaimus superbus</name>
    <dbReference type="NCBI Taxonomy" id="310955"/>
    <lineage>
        <taxon>Eukaryota</taxon>
        <taxon>Metazoa</taxon>
        <taxon>Ecdysozoa</taxon>
        <taxon>Nematoda</taxon>
        <taxon>Chromadorea</taxon>
        <taxon>Rhabditida</taxon>
        <taxon>Tylenchina</taxon>
        <taxon>Panagrolaimomorpha</taxon>
        <taxon>Panagrolaimoidea</taxon>
        <taxon>Panagrolaimidae</taxon>
        <taxon>Panagrolaimus</taxon>
    </lineage>
</organism>
<proteinExistence type="predicted"/>